<gene>
    <name evidence="1" type="ORF">GMARGA_LOCUS31535</name>
</gene>
<accession>A0ABN7WL12</accession>
<keyword evidence="2" id="KW-1185">Reference proteome</keyword>
<name>A0ABN7WL12_GIGMA</name>
<proteinExistence type="predicted"/>
<evidence type="ECO:0000313" key="2">
    <source>
        <dbReference type="Proteomes" id="UP000789901"/>
    </source>
</evidence>
<organism evidence="1 2">
    <name type="scientific">Gigaspora margarita</name>
    <dbReference type="NCBI Taxonomy" id="4874"/>
    <lineage>
        <taxon>Eukaryota</taxon>
        <taxon>Fungi</taxon>
        <taxon>Fungi incertae sedis</taxon>
        <taxon>Mucoromycota</taxon>
        <taxon>Glomeromycotina</taxon>
        <taxon>Glomeromycetes</taxon>
        <taxon>Diversisporales</taxon>
        <taxon>Gigasporaceae</taxon>
        <taxon>Gigaspora</taxon>
    </lineage>
</organism>
<sequence>MSLPERNPLNSYPTPLPTAVLSTPATFPLSNIPQLVIPNNAFLPEIHNEDYRYDHLLAGTLELNNNIFPISYNNTTLKAMLFPDLFPTGKGHYKNLKETLLTNTTSESYGKYIKLRML</sequence>
<dbReference type="EMBL" id="CAJVQB010047271">
    <property type="protein sequence ID" value="CAG8833394.1"/>
    <property type="molecule type" value="Genomic_DNA"/>
</dbReference>
<feature type="non-terminal residue" evidence="1">
    <location>
        <position position="118"/>
    </location>
</feature>
<reference evidence="1 2" key="1">
    <citation type="submission" date="2021-06" db="EMBL/GenBank/DDBJ databases">
        <authorList>
            <person name="Kallberg Y."/>
            <person name="Tangrot J."/>
            <person name="Rosling A."/>
        </authorList>
    </citation>
    <scope>NUCLEOTIDE SEQUENCE [LARGE SCALE GENOMIC DNA]</scope>
    <source>
        <strain evidence="1 2">120-4 pot B 10/14</strain>
    </source>
</reference>
<comment type="caution">
    <text evidence="1">The sequence shown here is derived from an EMBL/GenBank/DDBJ whole genome shotgun (WGS) entry which is preliminary data.</text>
</comment>
<protein>
    <submittedName>
        <fullName evidence="1">20314_t:CDS:1</fullName>
    </submittedName>
</protein>
<dbReference type="Proteomes" id="UP000789901">
    <property type="component" value="Unassembled WGS sequence"/>
</dbReference>
<evidence type="ECO:0000313" key="1">
    <source>
        <dbReference type="EMBL" id="CAG8833394.1"/>
    </source>
</evidence>